<evidence type="ECO:0000313" key="2">
    <source>
        <dbReference type="EMBL" id="KAF8819162.1"/>
    </source>
</evidence>
<dbReference type="PRINTS" id="PR00625">
    <property type="entry name" value="JDOMAIN"/>
</dbReference>
<dbReference type="EMBL" id="JADAQX010000920">
    <property type="protein sequence ID" value="KAF8819162.1"/>
    <property type="molecule type" value="Genomic_DNA"/>
</dbReference>
<dbReference type="SUPFAM" id="SSF52833">
    <property type="entry name" value="Thioredoxin-like"/>
    <property type="match status" value="1"/>
</dbReference>
<dbReference type="InterPro" id="IPR001623">
    <property type="entry name" value="DnaJ_domain"/>
</dbReference>
<dbReference type="InterPro" id="IPR013766">
    <property type="entry name" value="Thioredoxin_domain"/>
</dbReference>
<reference evidence="2 3" key="1">
    <citation type="journal article" date="2020" name="bioRxiv">
        <title>Metabolic contributions of an alphaproteobacterial endosymbiont in the apicomplexan Cardiosporidium cionae.</title>
        <authorList>
            <person name="Hunter E.S."/>
            <person name="Paight C.J."/>
            <person name="Lane C.E."/>
        </authorList>
    </citation>
    <scope>NUCLEOTIDE SEQUENCE [LARGE SCALE GENOMIC DNA]</scope>
    <source>
        <strain evidence="2">ESH_2018</strain>
    </source>
</reference>
<dbReference type="InterPro" id="IPR036249">
    <property type="entry name" value="Thioredoxin-like_sf"/>
</dbReference>
<gene>
    <name evidence="2" type="ORF">IE077_001535</name>
</gene>
<dbReference type="SUPFAM" id="SSF46565">
    <property type="entry name" value="Chaperone J-domain"/>
    <property type="match status" value="1"/>
</dbReference>
<dbReference type="PROSITE" id="PS50076">
    <property type="entry name" value="DNAJ_2"/>
    <property type="match status" value="1"/>
</dbReference>
<dbReference type="Pfam" id="PF00085">
    <property type="entry name" value="Thioredoxin"/>
    <property type="match status" value="1"/>
</dbReference>
<protein>
    <submittedName>
        <fullName evidence="2">Thioredoxin domain-containing protein</fullName>
    </submittedName>
</protein>
<dbReference type="Gene3D" id="3.40.30.10">
    <property type="entry name" value="Glutaredoxin"/>
    <property type="match status" value="3"/>
</dbReference>
<evidence type="ECO:0000313" key="3">
    <source>
        <dbReference type="Proteomes" id="UP000823046"/>
    </source>
</evidence>
<dbReference type="InterPro" id="IPR036869">
    <property type="entry name" value="J_dom_sf"/>
</dbReference>
<dbReference type="Proteomes" id="UP000823046">
    <property type="component" value="Unassembled WGS sequence"/>
</dbReference>
<sequence>MHLLRRLPCLLPWLSLSVMFSLYSSLIFSIDNASATKLKRSAYDVLGIFPNATATDISKAYRLLVRKLHPDTHPEKKEQFLEVARAYELLKDAESRQRYDEYGDVDPDSYQNNNAFQNGNFQHSFRMHQGGFPGFIDPFSDFHFVFERGPGVGQRKEAPSLYKGTIVVEIDQAIFTKLLKRRDTMVLVNFYNPGCHRCESMTKEYIKLARLLDETVVVGAVNCARNQLLCSRQMIKQYPEILLFVLLTDTAPIRYTGAGNAKEMQRWIWTTSPFFGTVLTRANFNSWLDLKPQKPKVIYFSSNGTIPITLKVLAAEYSSSISVGSISKFEYLLSERFHKIPSLPAMLHVEDIDNLEGEWLDVEPLSKRRISLWLMRILTNNRAEISRYGGFSPYKELTNRRYVNGECAINDTRFCFILFKCGNPMETEIDQIIATISKNYKRDPVKFVWIDSRKQVSFVESFGISAKCNEQNGSVHFVAFRPKRQMYKILLDDLRRPSSIDNFVEIVLSGSLLFTDRLKKPIVLKDAEASRRSNEEL</sequence>
<dbReference type="Gene3D" id="1.10.287.110">
    <property type="entry name" value="DnaJ domain"/>
    <property type="match status" value="1"/>
</dbReference>
<accession>A0ABQ7J5A3</accession>
<dbReference type="PANTHER" id="PTHR45184:SF2">
    <property type="entry name" value="CHROMOSOME UNDETERMINED SCAFFOLD_102, WHOLE GENOME SHOTGUN SEQUENCE"/>
    <property type="match status" value="1"/>
</dbReference>
<dbReference type="PANTHER" id="PTHR45184">
    <property type="entry name" value="DNAJ PROTEIN ERDJ3A"/>
    <property type="match status" value="1"/>
</dbReference>
<organism evidence="2 3">
    <name type="scientific">Cardiosporidium cionae</name>
    <dbReference type="NCBI Taxonomy" id="476202"/>
    <lineage>
        <taxon>Eukaryota</taxon>
        <taxon>Sar</taxon>
        <taxon>Alveolata</taxon>
        <taxon>Apicomplexa</taxon>
        <taxon>Aconoidasida</taxon>
        <taxon>Nephromycida</taxon>
        <taxon>Cardiosporidium</taxon>
    </lineage>
</organism>
<comment type="caution">
    <text evidence="2">The sequence shown here is derived from an EMBL/GenBank/DDBJ whole genome shotgun (WGS) entry which is preliminary data.</text>
</comment>
<evidence type="ECO:0000259" key="1">
    <source>
        <dbReference type="PROSITE" id="PS50076"/>
    </source>
</evidence>
<dbReference type="CDD" id="cd06257">
    <property type="entry name" value="DnaJ"/>
    <property type="match status" value="1"/>
</dbReference>
<dbReference type="Pfam" id="PF00226">
    <property type="entry name" value="DnaJ"/>
    <property type="match status" value="1"/>
</dbReference>
<name>A0ABQ7J5A3_9APIC</name>
<dbReference type="SMART" id="SM00271">
    <property type="entry name" value="DnaJ"/>
    <property type="match status" value="1"/>
</dbReference>
<keyword evidence="3" id="KW-1185">Reference proteome</keyword>
<dbReference type="InterPro" id="IPR052842">
    <property type="entry name" value="ER_Co-chaperone"/>
</dbReference>
<proteinExistence type="predicted"/>
<feature type="domain" description="J" evidence="1">
    <location>
        <begin position="41"/>
        <end position="103"/>
    </location>
</feature>
<dbReference type="CDD" id="cd02961">
    <property type="entry name" value="PDI_a_family"/>
    <property type="match status" value="1"/>
</dbReference>